<keyword evidence="1" id="KW-1133">Transmembrane helix</keyword>
<feature type="transmembrane region" description="Helical" evidence="1">
    <location>
        <begin position="103"/>
        <end position="125"/>
    </location>
</feature>
<evidence type="ECO:0008006" key="4">
    <source>
        <dbReference type="Google" id="ProtNLM"/>
    </source>
</evidence>
<dbReference type="AlphaFoldDB" id="A0A3D8I2Z9"/>
<feature type="transmembrane region" description="Helical" evidence="1">
    <location>
        <begin position="186"/>
        <end position="208"/>
    </location>
</feature>
<feature type="transmembrane region" description="Helical" evidence="1">
    <location>
        <begin position="155"/>
        <end position="174"/>
    </location>
</feature>
<dbReference type="RefSeq" id="WP_104699791.1">
    <property type="nucleotide sequence ID" value="NZ_FZPP01000014.1"/>
</dbReference>
<reference evidence="2 3" key="1">
    <citation type="submission" date="2018-04" db="EMBL/GenBank/DDBJ databases">
        <title>Novel Campyloabacter and Helicobacter Species and Strains.</title>
        <authorList>
            <person name="Mannion A.J."/>
            <person name="Shen Z."/>
            <person name="Fox J.G."/>
        </authorList>
    </citation>
    <scope>NUCLEOTIDE SEQUENCE [LARGE SCALE GENOMIC DNA]</scope>
    <source>
        <strain evidence="2 3">MIT 98-6070</strain>
    </source>
</reference>
<dbReference type="Proteomes" id="UP000256599">
    <property type="component" value="Unassembled WGS sequence"/>
</dbReference>
<name>A0A3D8I2Z9_9HELI</name>
<protein>
    <recommendedName>
        <fullName evidence="4">Glycosyltransferase RgtA/B/C/D-like domain-containing protein</fullName>
    </recommendedName>
</protein>
<keyword evidence="1" id="KW-0472">Membrane</keyword>
<feature type="transmembrane region" description="Helical" evidence="1">
    <location>
        <begin position="132"/>
        <end position="149"/>
    </location>
</feature>
<dbReference type="EMBL" id="NXLR01000011">
    <property type="protein sequence ID" value="RDU59502.1"/>
    <property type="molecule type" value="Genomic_DNA"/>
</dbReference>
<organism evidence="2 3">
    <name type="scientific">Helicobacter marmotae</name>
    <dbReference type="NCBI Taxonomy" id="152490"/>
    <lineage>
        <taxon>Bacteria</taxon>
        <taxon>Pseudomonadati</taxon>
        <taxon>Campylobacterota</taxon>
        <taxon>Epsilonproteobacteria</taxon>
        <taxon>Campylobacterales</taxon>
        <taxon>Helicobacteraceae</taxon>
        <taxon>Helicobacter</taxon>
    </lineage>
</organism>
<accession>A0A3D8I2Z9</accession>
<evidence type="ECO:0000256" key="1">
    <source>
        <dbReference type="SAM" id="Phobius"/>
    </source>
</evidence>
<feature type="transmembrane region" description="Helical" evidence="1">
    <location>
        <begin position="33"/>
        <end position="53"/>
    </location>
</feature>
<sequence length="313" mass="36622">MECLLLLKCLLPQSRIAKLCPYSALCLKSFWSIAYIMPYLICLLFFVFIGYSFSSFGGEGHIGVLESISWQSIARNMLYYMGVFSDFFSFPNPLELLSFKPSYLIPNPFGFVAFVLACIFMFIGLRERYKQDMFFILFVLGSLCMLILWPALQGIRFVFCMLPFMVFWCAFGVMRVMQRCSLSLKIICISLMTLTLMFFALKIAHFAYSLHIKHKEVILEKYYPANNAQSQAIYTYIKEHTQSQDVIIFFKPRVLYLFTNRLSFATHTLDKLLEAQYLLDYRGLSVDESFMPYLIPIFKQGDYTFYKINYHTP</sequence>
<keyword evidence="3" id="KW-1185">Reference proteome</keyword>
<dbReference type="OrthoDB" id="1491752at2"/>
<evidence type="ECO:0000313" key="3">
    <source>
        <dbReference type="Proteomes" id="UP000256599"/>
    </source>
</evidence>
<keyword evidence="1" id="KW-0812">Transmembrane</keyword>
<evidence type="ECO:0000313" key="2">
    <source>
        <dbReference type="EMBL" id="RDU59502.1"/>
    </source>
</evidence>
<proteinExistence type="predicted"/>
<comment type="caution">
    <text evidence="2">The sequence shown here is derived from an EMBL/GenBank/DDBJ whole genome shotgun (WGS) entry which is preliminary data.</text>
</comment>
<gene>
    <name evidence="2" type="ORF">CQA63_06240</name>
</gene>